<gene>
    <name evidence="3" type="ORF">G4P62_015466</name>
</gene>
<dbReference type="SUPFAM" id="SSF46565">
    <property type="entry name" value="Chaperone J-domain"/>
    <property type="match status" value="1"/>
</dbReference>
<comment type="caution">
    <text evidence="3">The sequence shown here is derived from an EMBL/GenBank/DDBJ whole genome shotgun (WGS) entry which is preliminary data.</text>
</comment>
<dbReference type="PANTHER" id="PTHR44873">
    <property type="entry name" value="DNAJ HOMOLOG SUBFAMILY C MEMBER 30, MITOCHONDRIAL"/>
    <property type="match status" value="1"/>
</dbReference>
<dbReference type="Proteomes" id="UP000822369">
    <property type="component" value="Chromosome 18"/>
</dbReference>
<evidence type="ECO:0000313" key="4">
    <source>
        <dbReference type="Proteomes" id="UP000822369"/>
    </source>
</evidence>
<dbReference type="EMBL" id="JAAVVJ010000018">
    <property type="protein sequence ID" value="KAF7201741.1"/>
    <property type="molecule type" value="Genomic_DNA"/>
</dbReference>
<feature type="domain" description="J" evidence="2">
    <location>
        <begin position="260"/>
        <end position="325"/>
    </location>
</feature>
<sequence>MITLPQSWLRFIGCPLIYNSVFSDVPRCYRVRYEASRLMLLCRPEVLLRSRWVAGFVRRGLLQMLDSRSLKGPAQLPFVFRTLDRSSVRLAFPPLPAFTTPAASHQLMRADGLKDGRLNRFHQRSQNKPGKRAVDVSSLSVGVLIDNFKNYERSGDESHANRKIVGFCPDSKQLLAAALENKKTENFCYDGLNAPLDSSKKRAQLPERKVPIYPGCRVFLRHLSNSRQHAWYRECCPVVFIRNYSENGTRHETLYRTKTGYYDILGVSPTATQTQIKAAYYKQSFTYHPDRNAGSSDATARFSEICEAYTVLGNKRLRYKYDRGLLSPSDLTSLSRPPTKDTEGLNHSASRQQTSVSGIHSRRGVFDFDKFYESHYREQLQRQRDLRAHREKLKRKEASAANQTLDRMMEMGVGMLRLLQG</sequence>
<feature type="compositionally biased region" description="Polar residues" evidence="1">
    <location>
        <begin position="345"/>
        <end position="358"/>
    </location>
</feature>
<dbReference type="InterPro" id="IPR036869">
    <property type="entry name" value="J_dom_sf"/>
</dbReference>
<dbReference type="Pfam" id="PF00226">
    <property type="entry name" value="DnaJ"/>
    <property type="match status" value="1"/>
</dbReference>
<accession>A0A9D2XGH2</accession>
<dbReference type="Gene3D" id="1.10.287.110">
    <property type="entry name" value="DnaJ domain"/>
    <property type="match status" value="1"/>
</dbReference>
<dbReference type="PRINTS" id="PR00625">
    <property type="entry name" value="JDOMAIN"/>
</dbReference>
<dbReference type="PROSITE" id="PS50076">
    <property type="entry name" value="DNAJ_2"/>
    <property type="match status" value="1"/>
</dbReference>
<dbReference type="CDD" id="cd06257">
    <property type="entry name" value="DnaJ"/>
    <property type="match status" value="1"/>
</dbReference>
<dbReference type="KEGG" id="nfu:107392040"/>
<organism evidence="3 4">
    <name type="scientific">Nothobranchius furzeri</name>
    <name type="common">Turquoise killifish</name>
    <dbReference type="NCBI Taxonomy" id="105023"/>
    <lineage>
        <taxon>Eukaryota</taxon>
        <taxon>Metazoa</taxon>
        <taxon>Chordata</taxon>
        <taxon>Craniata</taxon>
        <taxon>Vertebrata</taxon>
        <taxon>Euteleostomi</taxon>
        <taxon>Actinopterygii</taxon>
        <taxon>Neopterygii</taxon>
        <taxon>Teleostei</taxon>
        <taxon>Neoteleostei</taxon>
        <taxon>Acanthomorphata</taxon>
        <taxon>Ovalentaria</taxon>
        <taxon>Atherinomorphae</taxon>
        <taxon>Cyprinodontiformes</taxon>
        <taxon>Nothobranchiidae</taxon>
        <taxon>Nothobranchius</taxon>
    </lineage>
</organism>
<evidence type="ECO:0000256" key="1">
    <source>
        <dbReference type="SAM" id="MobiDB-lite"/>
    </source>
</evidence>
<evidence type="ECO:0000313" key="3">
    <source>
        <dbReference type="EMBL" id="KAF7201741.1"/>
    </source>
</evidence>
<dbReference type="InterPro" id="IPR001623">
    <property type="entry name" value="DnaJ_domain"/>
</dbReference>
<dbReference type="SMART" id="SM00271">
    <property type="entry name" value="DnaJ"/>
    <property type="match status" value="1"/>
</dbReference>
<name>A0A9D2XGH2_NOTFU</name>
<feature type="region of interest" description="Disordered" evidence="1">
    <location>
        <begin position="330"/>
        <end position="358"/>
    </location>
</feature>
<proteinExistence type="predicted"/>
<evidence type="ECO:0000259" key="2">
    <source>
        <dbReference type="PROSITE" id="PS50076"/>
    </source>
</evidence>
<dbReference type="PANTHER" id="PTHR44873:SF1">
    <property type="entry name" value="DNAJ HOMOLOG SUBFAMILY C MEMBER 30, MITOCHONDRIAL"/>
    <property type="match status" value="1"/>
</dbReference>
<protein>
    <submittedName>
        <fullName evidence="3">LOC107392040-like protein</fullName>
    </submittedName>
</protein>
<reference evidence="3" key="1">
    <citation type="submission" date="2020-03" db="EMBL/GenBank/DDBJ databases">
        <title>Intra-Species Differences in Population Size shape Life History and Genome Evolution.</title>
        <authorList>
            <person name="Willemsen D."/>
            <person name="Cui R."/>
            <person name="Valenzano D.R."/>
        </authorList>
    </citation>
    <scope>NUCLEOTIDE SEQUENCE</scope>
    <source>
        <strain evidence="3">GRZ</strain>
        <tissue evidence="3">Whole</tissue>
    </source>
</reference>
<dbReference type="InterPro" id="IPR053025">
    <property type="entry name" value="Mito_ATP_Synthase-Asso"/>
</dbReference>
<dbReference type="AlphaFoldDB" id="A0A9D2XGH2"/>